<comment type="caution">
    <text evidence="16">The sequence shown here is derived from an EMBL/GenBank/DDBJ whole genome shotgun (WGS) entry which is preliminary data.</text>
</comment>
<feature type="binding site" evidence="14">
    <location>
        <begin position="276"/>
        <end position="282"/>
    </location>
    <ligand>
        <name>S-adenosyl-L-methionine</name>
        <dbReference type="ChEBI" id="CHEBI:59789"/>
    </ligand>
</feature>
<feature type="binding site" evidence="14">
    <location>
        <position position="300"/>
    </location>
    <ligand>
        <name>S-adenosyl-L-methionine</name>
        <dbReference type="ChEBI" id="CHEBI:59789"/>
    </ligand>
</feature>
<evidence type="ECO:0000256" key="3">
    <source>
        <dbReference type="ARBA" id="ARBA00007494"/>
    </source>
</evidence>
<comment type="function">
    <text evidence="1">Specifically methylates the cytosine at position 967 (m5C967) of 16S rRNA.</text>
</comment>
<dbReference type="InterPro" id="IPR035926">
    <property type="entry name" value="NusB-like_sf"/>
</dbReference>
<reference evidence="16 17" key="1">
    <citation type="submission" date="2021-02" db="EMBL/GenBank/DDBJ databases">
        <authorList>
            <person name="Han P."/>
        </authorList>
    </citation>
    <scope>NUCLEOTIDE SEQUENCE [LARGE SCALE GENOMIC DNA]</scope>
    <source>
        <strain evidence="16">Candidatus Nitrospira sp. ZN2</strain>
    </source>
</reference>
<dbReference type="RefSeq" id="WP_213040723.1">
    <property type="nucleotide sequence ID" value="NZ_CAJNBJ010000001.1"/>
</dbReference>
<feature type="binding site" evidence="14">
    <location>
        <position position="327"/>
    </location>
    <ligand>
        <name>S-adenosyl-L-methionine</name>
        <dbReference type="ChEBI" id="CHEBI:59789"/>
    </ligand>
</feature>
<dbReference type="InterPro" id="IPR001678">
    <property type="entry name" value="MeTrfase_RsmB-F_NOP2_dom"/>
</dbReference>
<evidence type="ECO:0000259" key="15">
    <source>
        <dbReference type="PROSITE" id="PS51686"/>
    </source>
</evidence>
<dbReference type="PROSITE" id="PS51686">
    <property type="entry name" value="SAM_MT_RSMB_NOP"/>
    <property type="match status" value="1"/>
</dbReference>
<keyword evidence="7 14" id="KW-0489">Methyltransferase</keyword>
<evidence type="ECO:0000256" key="4">
    <source>
        <dbReference type="ARBA" id="ARBA00012140"/>
    </source>
</evidence>
<evidence type="ECO:0000256" key="11">
    <source>
        <dbReference type="ARBA" id="ARBA00030399"/>
    </source>
</evidence>
<evidence type="ECO:0000256" key="13">
    <source>
        <dbReference type="ARBA" id="ARBA00047283"/>
    </source>
</evidence>
<sequence>MVSDPQALQPIDAASAGRRAAMKALVAIEKAGLLSDDLFDQVSAFASLDQRDRAFMVELVRGVLRYRATLDWRLGLLSDRRIAKLPTLVQAVLRLGAYQLLYLDRVPDSAAVNESVRLIKQQSRRLGRDWSGFVNAVLRGLLRSPEPAWPDVVQDPVTALSVRYSCPAWMVERWCRTWGTERAEALCRATVEMPPLTLRVNRLRTSRTAFLAELAAANVAASPTLISEVGVQLARATSVADLPGYAAGHFYVEDEAGQLIPLLLDVQPGQRVLDACAAPGGKTTQVAALMENRGTIVAVDRATARLSLVMENCRRLGVNIVTPLMGDMRELIQAETASGAGRWAVARRESALSVPFDRILLDAPCSGLGVLRRHPDGKWYKTPESIAQHRLVQQDLLAETSRLLRPGGVLVYSTCSIEPEETESIIDEFCQFHCEFQRESVAPWLPPAGLPFVTPQGDLSTMANMNRMDAFFAARVRRSE</sequence>
<evidence type="ECO:0000313" key="16">
    <source>
        <dbReference type="EMBL" id="CAE6704634.1"/>
    </source>
</evidence>
<evidence type="ECO:0000256" key="7">
    <source>
        <dbReference type="ARBA" id="ARBA00022603"/>
    </source>
</evidence>
<dbReference type="PROSITE" id="PS01153">
    <property type="entry name" value="NOL1_NOP2_SUN"/>
    <property type="match status" value="1"/>
</dbReference>
<dbReference type="GO" id="GO:0008168">
    <property type="term" value="F:methyltransferase activity"/>
    <property type="evidence" value="ECO:0007669"/>
    <property type="project" value="UniProtKB-KW"/>
</dbReference>
<dbReference type="InterPro" id="IPR049560">
    <property type="entry name" value="MeTrfase_RsmB-F_NOP2_cat"/>
</dbReference>
<keyword evidence="8 14" id="KW-0808">Transferase</keyword>
<evidence type="ECO:0000256" key="6">
    <source>
        <dbReference type="ARBA" id="ARBA00022552"/>
    </source>
</evidence>
<dbReference type="PRINTS" id="PR02008">
    <property type="entry name" value="RCMTFAMILY"/>
</dbReference>
<evidence type="ECO:0000256" key="1">
    <source>
        <dbReference type="ARBA" id="ARBA00002724"/>
    </source>
</evidence>
<comment type="subcellular location">
    <subcellularLocation>
        <location evidence="2">Cytoplasm</location>
    </subcellularLocation>
</comment>
<evidence type="ECO:0000256" key="5">
    <source>
        <dbReference type="ARBA" id="ARBA00022490"/>
    </source>
</evidence>
<feature type="active site" description="Nucleophile" evidence="14">
    <location>
        <position position="415"/>
    </location>
</feature>
<dbReference type="CDD" id="cd02440">
    <property type="entry name" value="AdoMet_MTases"/>
    <property type="match status" value="1"/>
</dbReference>
<keyword evidence="9 14" id="KW-0949">S-adenosyl-L-methionine</keyword>
<dbReference type="InterPro" id="IPR029063">
    <property type="entry name" value="SAM-dependent_MTases_sf"/>
</dbReference>
<evidence type="ECO:0000256" key="9">
    <source>
        <dbReference type="ARBA" id="ARBA00022691"/>
    </source>
</evidence>
<dbReference type="PANTHER" id="PTHR22807:SF61">
    <property type="entry name" value="NOL1_NOP2_SUN FAMILY PROTEIN _ ANTITERMINATION NUSB DOMAIN-CONTAINING PROTEIN"/>
    <property type="match status" value="1"/>
</dbReference>
<dbReference type="Proteomes" id="UP000675880">
    <property type="component" value="Unassembled WGS sequence"/>
</dbReference>
<evidence type="ECO:0000313" key="17">
    <source>
        <dbReference type="Proteomes" id="UP000675880"/>
    </source>
</evidence>
<dbReference type="EC" id="2.1.1.176" evidence="4"/>
<dbReference type="InterPro" id="IPR004573">
    <property type="entry name" value="rRNA_ssu_MeTfrase_B"/>
</dbReference>
<dbReference type="NCBIfam" id="TIGR00563">
    <property type="entry name" value="rsmB"/>
    <property type="match status" value="1"/>
</dbReference>
<name>A0ABN7KPM6_9BACT</name>
<dbReference type="PANTHER" id="PTHR22807">
    <property type="entry name" value="NOP2 YEAST -RELATED NOL1/NOP2/FMU SUN DOMAIN-CONTAINING"/>
    <property type="match status" value="1"/>
</dbReference>
<feature type="domain" description="SAM-dependent MTase RsmB/NOP-type" evidence="15">
    <location>
        <begin position="186"/>
        <end position="479"/>
    </location>
</feature>
<dbReference type="NCBIfam" id="NF011494">
    <property type="entry name" value="PRK14902.1"/>
    <property type="match status" value="1"/>
</dbReference>
<protein>
    <recommendedName>
        <fullName evidence="4">16S rRNA (cytosine(967)-C(5))-methyltransferase</fullName>
        <ecNumber evidence="4">2.1.1.176</ecNumber>
    </recommendedName>
    <alternativeName>
        <fullName evidence="11">16S rRNA m5C967 methyltransferase</fullName>
    </alternativeName>
    <alternativeName>
        <fullName evidence="12">rRNA (cytosine-C(5)-)-methyltransferase RsmB</fullName>
    </alternativeName>
</protein>
<dbReference type="EMBL" id="CAJNBJ010000001">
    <property type="protein sequence ID" value="CAE6704634.1"/>
    <property type="molecule type" value="Genomic_DNA"/>
</dbReference>
<dbReference type="SUPFAM" id="SSF53335">
    <property type="entry name" value="S-adenosyl-L-methionine-dependent methyltransferases"/>
    <property type="match status" value="1"/>
</dbReference>
<dbReference type="Pfam" id="PF01029">
    <property type="entry name" value="NusB"/>
    <property type="match status" value="1"/>
</dbReference>
<dbReference type="InterPro" id="IPR023267">
    <property type="entry name" value="RCMT"/>
</dbReference>
<evidence type="ECO:0000256" key="10">
    <source>
        <dbReference type="ARBA" id="ARBA00022884"/>
    </source>
</evidence>
<dbReference type="InterPro" id="IPR054728">
    <property type="entry name" value="RsmB-like_ferredoxin"/>
</dbReference>
<dbReference type="InterPro" id="IPR006027">
    <property type="entry name" value="NusB_RsmB_TIM44"/>
</dbReference>
<accession>A0ABN7KPM6</accession>
<feature type="binding site" evidence="14">
    <location>
        <position position="362"/>
    </location>
    <ligand>
        <name>S-adenosyl-L-methionine</name>
        <dbReference type="ChEBI" id="CHEBI:59789"/>
    </ligand>
</feature>
<gene>
    <name evidence="16" type="ORF">NSPZN2_10908</name>
</gene>
<comment type="similarity">
    <text evidence="3 14">Belongs to the class I-like SAM-binding methyltransferase superfamily. RsmB/NOP family.</text>
</comment>
<dbReference type="SUPFAM" id="SSF48013">
    <property type="entry name" value="NusB-like"/>
    <property type="match status" value="1"/>
</dbReference>
<dbReference type="Gene3D" id="3.30.70.1170">
    <property type="entry name" value="Sun protein, domain 3"/>
    <property type="match status" value="1"/>
</dbReference>
<keyword evidence="10 14" id="KW-0694">RNA-binding</keyword>
<keyword evidence="17" id="KW-1185">Reference proteome</keyword>
<keyword evidence="5" id="KW-0963">Cytoplasm</keyword>
<comment type="catalytic activity">
    <reaction evidence="13">
        <text>cytidine(967) in 16S rRNA + S-adenosyl-L-methionine = 5-methylcytidine(967) in 16S rRNA + S-adenosyl-L-homocysteine + H(+)</text>
        <dbReference type="Rhea" id="RHEA:42748"/>
        <dbReference type="Rhea" id="RHEA-COMP:10219"/>
        <dbReference type="Rhea" id="RHEA-COMP:10220"/>
        <dbReference type="ChEBI" id="CHEBI:15378"/>
        <dbReference type="ChEBI" id="CHEBI:57856"/>
        <dbReference type="ChEBI" id="CHEBI:59789"/>
        <dbReference type="ChEBI" id="CHEBI:74483"/>
        <dbReference type="ChEBI" id="CHEBI:82748"/>
        <dbReference type="EC" id="2.1.1.176"/>
    </reaction>
</comment>
<keyword evidence="6" id="KW-0698">rRNA processing</keyword>
<dbReference type="InterPro" id="IPR018314">
    <property type="entry name" value="RsmB/NOL1/NOP2-like_CS"/>
</dbReference>
<evidence type="ECO:0000256" key="14">
    <source>
        <dbReference type="PROSITE-ProRule" id="PRU01023"/>
    </source>
</evidence>
<dbReference type="GO" id="GO:0032259">
    <property type="term" value="P:methylation"/>
    <property type="evidence" value="ECO:0007669"/>
    <property type="project" value="UniProtKB-KW"/>
</dbReference>
<dbReference type="Pfam" id="PF01189">
    <property type="entry name" value="Methyltr_RsmB-F"/>
    <property type="match status" value="1"/>
</dbReference>
<evidence type="ECO:0000256" key="12">
    <source>
        <dbReference type="ARBA" id="ARBA00031088"/>
    </source>
</evidence>
<dbReference type="Gene3D" id="3.40.50.150">
    <property type="entry name" value="Vaccinia Virus protein VP39"/>
    <property type="match status" value="1"/>
</dbReference>
<dbReference type="Gene3D" id="1.10.940.10">
    <property type="entry name" value="NusB-like"/>
    <property type="match status" value="1"/>
</dbReference>
<evidence type="ECO:0000256" key="8">
    <source>
        <dbReference type="ARBA" id="ARBA00022679"/>
    </source>
</evidence>
<proteinExistence type="inferred from homology"/>
<evidence type="ECO:0000256" key="2">
    <source>
        <dbReference type="ARBA" id="ARBA00004496"/>
    </source>
</evidence>
<dbReference type="Pfam" id="PF22458">
    <property type="entry name" value="RsmF-B_ferredox"/>
    <property type="match status" value="1"/>
</dbReference>
<organism evidence="16 17">
    <name type="scientific">Nitrospira defluvii</name>
    <dbReference type="NCBI Taxonomy" id="330214"/>
    <lineage>
        <taxon>Bacteria</taxon>
        <taxon>Pseudomonadati</taxon>
        <taxon>Nitrospirota</taxon>
        <taxon>Nitrospiria</taxon>
        <taxon>Nitrospirales</taxon>
        <taxon>Nitrospiraceae</taxon>
        <taxon>Nitrospira</taxon>
    </lineage>
</organism>